<dbReference type="Pfam" id="PF13639">
    <property type="entry name" value="zf-RING_2"/>
    <property type="match status" value="1"/>
</dbReference>
<evidence type="ECO:0000313" key="9">
    <source>
        <dbReference type="Proteomes" id="UP000799753"/>
    </source>
</evidence>
<evidence type="ECO:0000256" key="3">
    <source>
        <dbReference type="ARBA" id="ARBA00022833"/>
    </source>
</evidence>
<evidence type="ECO:0000256" key="2">
    <source>
        <dbReference type="ARBA" id="ARBA00022771"/>
    </source>
</evidence>
<dbReference type="InterPro" id="IPR011016">
    <property type="entry name" value="Znf_RING-CH"/>
</dbReference>
<dbReference type="EMBL" id="MU006797">
    <property type="protein sequence ID" value="KAF2636569.1"/>
    <property type="molecule type" value="Genomic_DNA"/>
</dbReference>
<dbReference type="Proteomes" id="UP000799753">
    <property type="component" value="Unassembled WGS sequence"/>
</dbReference>
<keyword evidence="9" id="KW-1185">Reference proteome</keyword>
<sequence>MANEGSSKTAKKYNNFKKNFRTFLEVLDEVRSHGDAQRTGQVLATMYAIGVSLAAQCIHPSVPYSNWHRAFMPEYRQWLSYQADATGVDALTDLEEEGGHKIQFLNEYVKYIKPIVKSKVTARVRNSRTVFDGEDGDDYYPLWALRASLKACDVIETDFLEIAIEHLGNSINKEDIETSYRHAMEDAHETTDYPPFVSTLVPYSRSYIHEYYAGEDTPSVDDNNEGDNSSGNPSVAADNDEPTSILENGNLEDEVMESNDTEDEPSEDAGDAYAGAFGYFEDDGLDPFIGRERNEGFTPFLLDPSMHPDPFVGMPSLTDMDVDNPNLFPDEQGYDTSWIIAFGDEGPNVGNQDLMLLPSPPRARQIPVPEEHFTRAIPELNEPYKSMENFCSICREPYTLEEAQNGGIITPSVCEHYTHRRCLDTWINEQSKNTCPMCRRQLFDANDVGLNQQTEEDLRMAEDDELFRDLFPEFPEEELYTAF</sequence>
<evidence type="ECO:0000259" key="6">
    <source>
        <dbReference type="PROSITE" id="PS50089"/>
    </source>
</evidence>
<dbReference type="GO" id="GO:0016567">
    <property type="term" value="P:protein ubiquitination"/>
    <property type="evidence" value="ECO:0007669"/>
    <property type="project" value="TreeGrafter"/>
</dbReference>
<evidence type="ECO:0000313" key="8">
    <source>
        <dbReference type="EMBL" id="KAF2636569.1"/>
    </source>
</evidence>
<evidence type="ECO:0000259" key="7">
    <source>
        <dbReference type="PROSITE" id="PS51292"/>
    </source>
</evidence>
<dbReference type="AlphaFoldDB" id="A0A6A6RLS5"/>
<keyword evidence="2 4" id="KW-0863">Zinc-finger</keyword>
<name>A0A6A6RLS5_9PLEO</name>
<dbReference type="PROSITE" id="PS50089">
    <property type="entry name" value="ZF_RING_2"/>
    <property type="match status" value="1"/>
</dbReference>
<evidence type="ECO:0000256" key="1">
    <source>
        <dbReference type="ARBA" id="ARBA00022723"/>
    </source>
</evidence>
<dbReference type="InterPro" id="IPR013083">
    <property type="entry name" value="Znf_RING/FYVE/PHD"/>
</dbReference>
<reference evidence="8" key="1">
    <citation type="journal article" date="2020" name="Stud. Mycol.">
        <title>101 Dothideomycetes genomes: a test case for predicting lifestyles and emergence of pathogens.</title>
        <authorList>
            <person name="Haridas S."/>
            <person name="Albert R."/>
            <person name="Binder M."/>
            <person name="Bloem J."/>
            <person name="Labutti K."/>
            <person name="Salamov A."/>
            <person name="Andreopoulos B."/>
            <person name="Baker S."/>
            <person name="Barry K."/>
            <person name="Bills G."/>
            <person name="Bluhm B."/>
            <person name="Cannon C."/>
            <person name="Castanera R."/>
            <person name="Culley D."/>
            <person name="Daum C."/>
            <person name="Ezra D."/>
            <person name="Gonzalez J."/>
            <person name="Henrissat B."/>
            <person name="Kuo A."/>
            <person name="Liang C."/>
            <person name="Lipzen A."/>
            <person name="Lutzoni F."/>
            <person name="Magnuson J."/>
            <person name="Mondo S."/>
            <person name="Nolan M."/>
            <person name="Ohm R."/>
            <person name="Pangilinan J."/>
            <person name="Park H.-J."/>
            <person name="Ramirez L."/>
            <person name="Alfaro M."/>
            <person name="Sun H."/>
            <person name="Tritt A."/>
            <person name="Yoshinaga Y."/>
            <person name="Zwiers L.-H."/>
            <person name="Turgeon B."/>
            <person name="Goodwin S."/>
            <person name="Spatafora J."/>
            <person name="Crous P."/>
            <person name="Grigoriev I."/>
        </authorList>
    </citation>
    <scope>NUCLEOTIDE SEQUENCE</scope>
    <source>
        <strain evidence="8">CBS 473.64</strain>
    </source>
</reference>
<dbReference type="SMART" id="SM00184">
    <property type="entry name" value="RING"/>
    <property type="match status" value="1"/>
</dbReference>
<gene>
    <name evidence="8" type="ORF">P280DRAFT_483532</name>
</gene>
<dbReference type="GO" id="GO:0061630">
    <property type="term" value="F:ubiquitin protein ligase activity"/>
    <property type="evidence" value="ECO:0007669"/>
    <property type="project" value="TreeGrafter"/>
</dbReference>
<evidence type="ECO:0000256" key="5">
    <source>
        <dbReference type="SAM" id="MobiDB-lite"/>
    </source>
</evidence>
<feature type="domain" description="RING-type" evidence="6">
    <location>
        <begin position="391"/>
        <end position="439"/>
    </location>
</feature>
<feature type="compositionally biased region" description="Acidic residues" evidence="5">
    <location>
        <begin position="250"/>
        <end position="270"/>
    </location>
</feature>
<dbReference type="PANTHER" id="PTHR45969:SF69">
    <property type="entry name" value="FINGER DOMAIN PROTEIN, PUTATIVE (AFU_ORTHOLOGUE AFUA_3G12190)-RELATED"/>
    <property type="match status" value="1"/>
</dbReference>
<feature type="region of interest" description="Disordered" evidence="5">
    <location>
        <begin position="214"/>
        <end position="274"/>
    </location>
</feature>
<protein>
    <submittedName>
        <fullName evidence="8">Uncharacterized protein</fullName>
    </submittedName>
</protein>
<dbReference type="GO" id="GO:0008270">
    <property type="term" value="F:zinc ion binding"/>
    <property type="evidence" value="ECO:0007669"/>
    <property type="project" value="UniProtKB-KW"/>
</dbReference>
<dbReference type="PANTHER" id="PTHR45969">
    <property type="entry name" value="RING ZINC FINGER PROTEIN-RELATED"/>
    <property type="match status" value="1"/>
</dbReference>
<dbReference type="InterPro" id="IPR001841">
    <property type="entry name" value="Znf_RING"/>
</dbReference>
<dbReference type="Gene3D" id="3.30.40.10">
    <property type="entry name" value="Zinc/RING finger domain, C3HC4 (zinc finger)"/>
    <property type="match status" value="1"/>
</dbReference>
<evidence type="ECO:0000256" key="4">
    <source>
        <dbReference type="PROSITE-ProRule" id="PRU00175"/>
    </source>
</evidence>
<keyword evidence="3" id="KW-0862">Zinc</keyword>
<feature type="domain" description="RING-CH-type" evidence="7">
    <location>
        <begin position="383"/>
        <end position="445"/>
    </location>
</feature>
<dbReference type="SUPFAM" id="SSF57850">
    <property type="entry name" value="RING/U-box"/>
    <property type="match status" value="1"/>
</dbReference>
<dbReference type="PROSITE" id="PS51292">
    <property type="entry name" value="ZF_RING_CH"/>
    <property type="match status" value="1"/>
</dbReference>
<accession>A0A6A6RLS5</accession>
<dbReference type="SMART" id="SM00744">
    <property type="entry name" value="RINGv"/>
    <property type="match status" value="1"/>
</dbReference>
<dbReference type="OrthoDB" id="5396564at2759"/>
<proteinExistence type="predicted"/>
<organism evidence="8 9">
    <name type="scientific">Massarina eburnea CBS 473.64</name>
    <dbReference type="NCBI Taxonomy" id="1395130"/>
    <lineage>
        <taxon>Eukaryota</taxon>
        <taxon>Fungi</taxon>
        <taxon>Dikarya</taxon>
        <taxon>Ascomycota</taxon>
        <taxon>Pezizomycotina</taxon>
        <taxon>Dothideomycetes</taxon>
        <taxon>Pleosporomycetidae</taxon>
        <taxon>Pleosporales</taxon>
        <taxon>Massarineae</taxon>
        <taxon>Massarinaceae</taxon>
        <taxon>Massarina</taxon>
    </lineage>
</organism>
<keyword evidence="1" id="KW-0479">Metal-binding</keyword>